<keyword evidence="2" id="KW-1185">Reference proteome</keyword>
<evidence type="ECO:0000313" key="2">
    <source>
        <dbReference type="Proteomes" id="UP001595952"/>
    </source>
</evidence>
<evidence type="ECO:0000313" key="1">
    <source>
        <dbReference type="EMBL" id="MFC4638562.1"/>
    </source>
</evidence>
<name>A0ABV9I979_9DEIO</name>
<accession>A0ABV9I979</accession>
<protein>
    <submittedName>
        <fullName evidence="1">AAA family ATPase</fullName>
    </submittedName>
</protein>
<dbReference type="EMBL" id="JBHSEI010000006">
    <property type="protein sequence ID" value="MFC4638562.1"/>
    <property type="molecule type" value="Genomic_DNA"/>
</dbReference>
<dbReference type="InterPro" id="IPR027417">
    <property type="entry name" value="P-loop_NTPase"/>
</dbReference>
<dbReference type="Proteomes" id="UP001595952">
    <property type="component" value="Unassembled WGS sequence"/>
</dbReference>
<reference evidence="2" key="1">
    <citation type="journal article" date="2019" name="Int. J. Syst. Evol. Microbiol.">
        <title>The Global Catalogue of Microorganisms (GCM) 10K type strain sequencing project: providing services to taxonomists for standard genome sequencing and annotation.</title>
        <authorList>
            <consortium name="The Broad Institute Genomics Platform"/>
            <consortium name="The Broad Institute Genome Sequencing Center for Infectious Disease"/>
            <person name="Wu L."/>
            <person name="Ma J."/>
        </authorList>
    </citation>
    <scope>NUCLEOTIDE SEQUENCE [LARGE SCALE GENOMIC DNA]</scope>
    <source>
        <strain evidence="2">CCUG 55995</strain>
    </source>
</reference>
<dbReference type="Gene3D" id="3.40.50.300">
    <property type="entry name" value="P-loop containing nucleotide triphosphate hydrolases"/>
    <property type="match status" value="1"/>
</dbReference>
<dbReference type="SUPFAM" id="SSF52540">
    <property type="entry name" value="P-loop containing nucleoside triphosphate hydrolases"/>
    <property type="match status" value="1"/>
</dbReference>
<dbReference type="RefSeq" id="WP_380061570.1">
    <property type="nucleotide sequence ID" value="NZ_JBHSEI010000006.1"/>
</dbReference>
<proteinExistence type="predicted"/>
<sequence length="165" mass="18554">MVHLVYGPQGAGKTTYARALAAQTQGVRCSMDDWMVTLFGPDLPEPPELSWVMDRVERCQTQIWSLTQQLVSINIPVILDLGLLRTEDRQRARQRAERCGAAVAFHFLDAPVALRRSRVLQRNTARGDTFSLVVSPEMFDVMETLYQAPDPAERAQARQAVFSHA</sequence>
<organism evidence="1 2">
    <name type="scientific">Deinococcus hohokamensis</name>
    <dbReference type="NCBI Taxonomy" id="309883"/>
    <lineage>
        <taxon>Bacteria</taxon>
        <taxon>Thermotogati</taxon>
        <taxon>Deinococcota</taxon>
        <taxon>Deinococci</taxon>
        <taxon>Deinococcales</taxon>
        <taxon>Deinococcaceae</taxon>
        <taxon>Deinococcus</taxon>
    </lineage>
</organism>
<gene>
    <name evidence="1" type="ORF">ACFO0D_09425</name>
</gene>
<comment type="caution">
    <text evidence="1">The sequence shown here is derived from an EMBL/GenBank/DDBJ whole genome shotgun (WGS) entry which is preliminary data.</text>
</comment>
<dbReference type="Pfam" id="PF13671">
    <property type="entry name" value="AAA_33"/>
    <property type="match status" value="1"/>
</dbReference>